<reference evidence="2 3" key="1">
    <citation type="journal article" date="2017" name="Genome Announc.">
        <title>Genome sequence of the saprophytic ascomycete Epicoccum nigrum ICMP 19927 strain isolated from New Zealand.</title>
        <authorList>
            <person name="Fokin M."/>
            <person name="Fleetwood D."/>
            <person name="Weir B.S."/>
            <person name="Villas-Boas S.G."/>
        </authorList>
    </citation>
    <scope>NUCLEOTIDE SEQUENCE [LARGE SCALE GENOMIC DNA]</scope>
    <source>
        <strain evidence="2 3">ICMP 19927</strain>
    </source>
</reference>
<feature type="region of interest" description="Disordered" evidence="1">
    <location>
        <begin position="154"/>
        <end position="206"/>
    </location>
</feature>
<proteinExistence type="predicted"/>
<dbReference type="Proteomes" id="UP000193240">
    <property type="component" value="Unassembled WGS sequence"/>
</dbReference>
<name>A0A1Y2MGL2_EPING</name>
<gene>
    <name evidence="2" type="ORF">B5807_00126</name>
</gene>
<evidence type="ECO:0000313" key="3">
    <source>
        <dbReference type="Proteomes" id="UP000193240"/>
    </source>
</evidence>
<keyword evidence="3" id="KW-1185">Reference proteome</keyword>
<protein>
    <submittedName>
        <fullName evidence="2">Uncharacterized protein</fullName>
    </submittedName>
</protein>
<accession>A0A1Y2MGL2</accession>
<sequence length="206" mass="23740">MGNYAVKETDSSTSYEVLDPLLEQHIKELNDKIKLRESSLASFCKTTADPKDQPSPASIVTAINNRCETDKVEFNTLRSELLTRELQERYVLERFLGLMDLYIQRSRLLTRLVEKTEQGRAEREGMNVSFLPRMKPFGDHRMFVRMKLDGKNTLAKLPPRRGRDEHLVEHNKETPEEANVEPEEASVEPEAKKGQDEKGDEEALHK</sequence>
<feature type="compositionally biased region" description="Acidic residues" evidence="1">
    <location>
        <begin position="176"/>
        <end position="187"/>
    </location>
</feature>
<dbReference type="InParanoid" id="A0A1Y2MGL2"/>
<feature type="compositionally biased region" description="Basic and acidic residues" evidence="1">
    <location>
        <begin position="189"/>
        <end position="206"/>
    </location>
</feature>
<feature type="compositionally biased region" description="Basic and acidic residues" evidence="1">
    <location>
        <begin position="161"/>
        <end position="175"/>
    </location>
</feature>
<dbReference type="EMBL" id="KZ107838">
    <property type="protein sequence ID" value="OSS55132.1"/>
    <property type="molecule type" value="Genomic_DNA"/>
</dbReference>
<evidence type="ECO:0000256" key="1">
    <source>
        <dbReference type="SAM" id="MobiDB-lite"/>
    </source>
</evidence>
<evidence type="ECO:0000313" key="2">
    <source>
        <dbReference type="EMBL" id="OSS55132.1"/>
    </source>
</evidence>
<dbReference type="AlphaFoldDB" id="A0A1Y2MGL2"/>
<organism evidence="2 3">
    <name type="scientific">Epicoccum nigrum</name>
    <name type="common">Soil fungus</name>
    <name type="synonym">Epicoccum purpurascens</name>
    <dbReference type="NCBI Taxonomy" id="105696"/>
    <lineage>
        <taxon>Eukaryota</taxon>
        <taxon>Fungi</taxon>
        <taxon>Dikarya</taxon>
        <taxon>Ascomycota</taxon>
        <taxon>Pezizomycotina</taxon>
        <taxon>Dothideomycetes</taxon>
        <taxon>Pleosporomycetidae</taxon>
        <taxon>Pleosporales</taxon>
        <taxon>Pleosporineae</taxon>
        <taxon>Didymellaceae</taxon>
        <taxon>Epicoccum</taxon>
    </lineage>
</organism>